<dbReference type="Gene3D" id="3.40.50.150">
    <property type="entry name" value="Vaccinia Virus protein VP39"/>
    <property type="match status" value="1"/>
</dbReference>
<evidence type="ECO:0000256" key="3">
    <source>
        <dbReference type="ARBA" id="ARBA00022691"/>
    </source>
</evidence>
<name>A0A5C4WFQ7_9ACTN</name>
<reference evidence="5 6" key="1">
    <citation type="submission" date="2019-10" db="EMBL/GenBank/DDBJ databases">
        <title>Nonomuraea sp. nov., isolated from Phyllanthus amarus.</title>
        <authorList>
            <person name="Klykleung N."/>
            <person name="Tanasupawat S."/>
        </authorList>
    </citation>
    <scope>NUCLEOTIDE SEQUENCE [LARGE SCALE GENOMIC DNA]</scope>
    <source>
        <strain evidence="5 6">PA1-10</strain>
    </source>
</reference>
<dbReference type="RefSeq" id="WP_139632237.1">
    <property type="nucleotide sequence ID" value="NZ_VDLX02000007.1"/>
</dbReference>
<dbReference type="GO" id="GO:0008168">
    <property type="term" value="F:methyltransferase activity"/>
    <property type="evidence" value="ECO:0007669"/>
    <property type="project" value="UniProtKB-KW"/>
</dbReference>
<evidence type="ECO:0000256" key="1">
    <source>
        <dbReference type="ARBA" id="ARBA00022603"/>
    </source>
</evidence>
<evidence type="ECO:0000256" key="2">
    <source>
        <dbReference type="ARBA" id="ARBA00022679"/>
    </source>
</evidence>
<dbReference type="SUPFAM" id="SSF53335">
    <property type="entry name" value="S-adenosyl-L-methionine-dependent methyltransferases"/>
    <property type="match status" value="1"/>
</dbReference>
<gene>
    <name evidence="5" type="ORF">FH608_020950</name>
</gene>
<keyword evidence="3" id="KW-0949">S-adenosyl-L-methionine</keyword>
<evidence type="ECO:0000313" key="5">
    <source>
        <dbReference type="EMBL" id="KAB8193685.1"/>
    </source>
</evidence>
<dbReference type="CDD" id="cd02440">
    <property type="entry name" value="AdoMet_MTases"/>
    <property type="match status" value="1"/>
</dbReference>
<dbReference type="PANTHER" id="PTHR43464:SF19">
    <property type="entry name" value="UBIQUINONE BIOSYNTHESIS O-METHYLTRANSFERASE, MITOCHONDRIAL"/>
    <property type="match status" value="1"/>
</dbReference>
<evidence type="ECO:0000313" key="6">
    <source>
        <dbReference type="Proteomes" id="UP000312512"/>
    </source>
</evidence>
<proteinExistence type="predicted"/>
<feature type="domain" description="Methyltransferase" evidence="4">
    <location>
        <begin position="51"/>
        <end position="143"/>
    </location>
</feature>
<keyword evidence="2 5" id="KW-0808">Transferase</keyword>
<sequence length="215" mass="22792">MSDLTSAITDYWDAAAPAFDEEPDHGLRAERTRAAWERRLRAWAPAAPADVLDAGCGTGSLSLLLAAAGHRVTGVDVAPRMIGQARAKLAAAGLAGSFLVGDAAAPPTGDDRFDMVLCRHLVWTLPDPEAALRAWVARLRPSGRLVLVEGRWGEAGSPYVPGGESLPWDGGVDAPTLASAVRPLVSGLRIEPLSDDADLWGRPVEDERYAIIARL</sequence>
<dbReference type="Proteomes" id="UP000312512">
    <property type="component" value="Unassembled WGS sequence"/>
</dbReference>
<evidence type="ECO:0000259" key="4">
    <source>
        <dbReference type="Pfam" id="PF13649"/>
    </source>
</evidence>
<dbReference type="InterPro" id="IPR029063">
    <property type="entry name" value="SAM-dependent_MTases_sf"/>
</dbReference>
<dbReference type="AlphaFoldDB" id="A0A5C4WFQ7"/>
<dbReference type="Pfam" id="PF13649">
    <property type="entry name" value="Methyltransf_25"/>
    <property type="match status" value="1"/>
</dbReference>
<organism evidence="5 6">
    <name type="scientific">Nonomuraea phyllanthi</name>
    <dbReference type="NCBI Taxonomy" id="2219224"/>
    <lineage>
        <taxon>Bacteria</taxon>
        <taxon>Bacillati</taxon>
        <taxon>Actinomycetota</taxon>
        <taxon>Actinomycetes</taxon>
        <taxon>Streptosporangiales</taxon>
        <taxon>Streptosporangiaceae</taxon>
        <taxon>Nonomuraea</taxon>
    </lineage>
</organism>
<protein>
    <submittedName>
        <fullName evidence="5">Methyltransferase domain-containing protein</fullName>
    </submittedName>
</protein>
<dbReference type="EMBL" id="VDLX02000007">
    <property type="protein sequence ID" value="KAB8193685.1"/>
    <property type="molecule type" value="Genomic_DNA"/>
</dbReference>
<accession>A0A5C4WFQ7</accession>
<keyword evidence="6" id="KW-1185">Reference proteome</keyword>
<dbReference type="PANTHER" id="PTHR43464">
    <property type="entry name" value="METHYLTRANSFERASE"/>
    <property type="match status" value="1"/>
</dbReference>
<comment type="caution">
    <text evidence="5">The sequence shown here is derived from an EMBL/GenBank/DDBJ whole genome shotgun (WGS) entry which is preliminary data.</text>
</comment>
<keyword evidence="1 5" id="KW-0489">Methyltransferase</keyword>
<dbReference type="InterPro" id="IPR041698">
    <property type="entry name" value="Methyltransf_25"/>
</dbReference>
<dbReference type="OrthoDB" id="21342at2"/>
<dbReference type="GO" id="GO:0032259">
    <property type="term" value="P:methylation"/>
    <property type="evidence" value="ECO:0007669"/>
    <property type="project" value="UniProtKB-KW"/>
</dbReference>